<evidence type="ECO:0000313" key="19">
    <source>
        <dbReference type="EMBL" id="GBG31687.1"/>
    </source>
</evidence>
<keyword evidence="8 11" id="KW-0067">ATP-binding</keyword>
<feature type="binding site" evidence="13">
    <location>
        <position position="108"/>
    </location>
    <ligand>
        <name>Mg(2+)</name>
        <dbReference type="ChEBI" id="CHEBI:18420"/>
        <label>1</label>
        <note>catalytic</note>
    </ligand>
</feature>
<dbReference type="InterPro" id="IPR048840">
    <property type="entry name" value="PolA_pol_NTPase"/>
</dbReference>
<dbReference type="GO" id="GO:0006397">
    <property type="term" value="P:mRNA processing"/>
    <property type="evidence" value="ECO:0007669"/>
    <property type="project" value="UniProtKB-KW"/>
</dbReference>
<dbReference type="InterPro" id="IPR011068">
    <property type="entry name" value="NuclTrfase_I-like_C"/>
</dbReference>
<evidence type="ECO:0000256" key="5">
    <source>
        <dbReference type="ARBA" id="ARBA00022679"/>
    </source>
</evidence>
<comment type="caution">
    <text evidence="19">The sequence shown here is derived from an EMBL/GenBank/DDBJ whole genome shotgun (WGS) entry which is preliminary data.</text>
</comment>
<feature type="transmembrane region" description="Helical" evidence="15">
    <location>
        <begin position="238"/>
        <end position="260"/>
    </location>
</feature>
<evidence type="ECO:0000259" key="18">
    <source>
        <dbReference type="Pfam" id="PF20750"/>
    </source>
</evidence>
<evidence type="ECO:0000256" key="6">
    <source>
        <dbReference type="ARBA" id="ARBA00022723"/>
    </source>
</evidence>
<dbReference type="GO" id="GO:0046872">
    <property type="term" value="F:metal ion binding"/>
    <property type="evidence" value="ECO:0007669"/>
    <property type="project" value="UniProtKB-KW"/>
</dbReference>
<dbReference type="EC" id="2.7.7.19" evidence="11"/>
<feature type="binding site" evidence="12">
    <location>
        <position position="102"/>
    </location>
    <ligand>
        <name>ATP</name>
        <dbReference type="ChEBI" id="CHEBI:30616"/>
    </ligand>
</feature>
<dbReference type="SUPFAM" id="SSF81301">
    <property type="entry name" value="Nucleotidyltransferase"/>
    <property type="match status" value="1"/>
</dbReference>
<dbReference type="SUPFAM" id="SSF81631">
    <property type="entry name" value="PAP/OAS1 substrate-binding domain"/>
    <property type="match status" value="1"/>
</dbReference>
<dbReference type="Gene3D" id="3.30.70.590">
    <property type="entry name" value="Poly(A) polymerase predicted RNA binding domain"/>
    <property type="match status" value="1"/>
</dbReference>
<keyword evidence="7 11" id="KW-0547">Nucleotide-binding</keyword>
<keyword evidence="20" id="KW-1185">Reference proteome</keyword>
<keyword evidence="10 11" id="KW-0539">Nucleus</keyword>
<protein>
    <recommendedName>
        <fullName evidence="11">Poly(A) polymerase</fullName>
        <ecNumber evidence="11">2.7.7.19</ecNumber>
    </recommendedName>
</protein>
<dbReference type="GO" id="GO:0031123">
    <property type="term" value="P:RNA 3'-end processing"/>
    <property type="evidence" value="ECO:0007669"/>
    <property type="project" value="InterPro"/>
</dbReference>
<dbReference type="InterPro" id="IPR043519">
    <property type="entry name" value="NT_sf"/>
</dbReference>
<feature type="domain" description="Poly(A) polymerase nucleotidyltransferase" evidence="18">
    <location>
        <begin position="19"/>
        <end position="211"/>
    </location>
</feature>
<feature type="binding site" evidence="12">
    <location>
        <begin position="243"/>
        <end position="244"/>
    </location>
    <ligand>
        <name>ATP</name>
        <dbReference type="ChEBI" id="CHEBI:30616"/>
    </ligand>
</feature>
<comment type="cofactor">
    <cofactor evidence="1">
        <name>Mn(2+)</name>
        <dbReference type="ChEBI" id="CHEBI:29035"/>
    </cofactor>
</comment>
<keyword evidence="6 13" id="KW-0479">Metal-binding</keyword>
<dbReference type="PANTHER" id="PTHR10682:SF10">
    <property type="entry name" value="POLYNUCLEOTIDE ADENYLYLTRANSFERASE"/>
    <property type="match status" value="1"/>
</dbReference>
<feature type="binding site" evidence="12">
    <location>
        <position position="234"/>
    </location>
    <ligand>
        <name>ATP</name>
        <dbReference type="ChEBI" id="CHEBI:30616"/>
    </ligand>
</feature>
<comment type="similarity">
    <text evidence="3 11">Belongs to the poly(A) polymerase family.</text>
</comment>
<feature type="domain" description="Poly(A) polymerase RNA-binding" evidence="16">
    <location>
        <begin position="369"/>
        <end position="545"/>
    </location>
</feature>
<evidence type="ECO:0000256" key="7">
    <source>
        <dbReference type="ARBA" id="ARBA00022741"/>
    </source>
</evidence>
<dbReference type="SUPFAM" id="SSF55003">
    <property type="entry name" value="PAP/Archaeal CCA-adding enzyme, C-terminal domain"/>
    <property type="match status" value="1"/>
</dbReference>
<evidence type="ECO:0000256" key="15">
    <source>
        <dbReference type="SAM" id="Phobius"/>
    </source>
</evidence>
<dbReference type="Pfam" id="PF04926">
    <property type="entry name" value="PAP_RNA-bind"/>
    <property type="match status" value="1"/>
</dbReference>
<dbReference type="Proteomes" id="UP000241890">
    <property type="component" value="Unassembled WGS sequence"/>
</dbReference>
<dbReference type="AlphaFoldDB" id="A0A2R5GLD3"/>
<keyword evidence="15" id="KW-0812">Transmembrane</keyword>
<evidence type="ECO:0000256" key="12">
    <source>
        <dbReference type="PIRSR" id="PIRSR018425-1"/>
    </source>
</evidence>
<dbReference type="InterPro" id="IPR007010">
    <property type="entry name" value="PolA_pol_RNA-bd_dom"/>
</dbReference>
<dbReference type="FunFam" id="1.10.1410.10:FF:000001">
    <property type="entry name" value="Putative poly(A) polymerase gamma"/>
    <property type="match status" value="1"/>
</dbReference>
<keyword evidence="5 11" id="KW-0808">Transferase</keyword>
<evidence type="ECO:0000256" key="14">
    <source>
        <dbReference type="SAM" id="MobiDB-lite"/>
    </source>
</evidence>
<evidence type="ECO:0000313" key="20">
    <source>
        <dbReference type="Proteomes" id="UP000241890"/>
    </source>
</evidence>
<dbReference type="InterPro" id="IPR014492">
    <property type="entry name" value="PolyA_polymerase"/>
</dbReference>
<proteinExistence type="inferred from homology"/>
<feature type="binding site" evidence="12">
    <location>
        <position position="163"/>
    </location>
    <ligand>
        <name>ATP</name>
        <dbReference type="ChEBI" id="CHEBI:30616"/>
    </ligand>
</feature>
<comment type="subcellular location">
    <subcellularLocation>
        <location evidence="2 11">Nucleus</location>
    </subcellularLocation>
</comment>
<evidence type="ECO:0000259" key="17">
    <source>
        <dbReference type="Pfam" id="PF04928"/>
    </source>
</evidence>
<dbReference type="GO" id="GO:1990817">
    <property type="term" value="F:poly(A) RNA polymerase activity"/>
    <property type="evidence" value="ECO:0007669"/>
    <property type="project" value="UniProtKB-UniRule"/>
</dbReference>
<organism evidence="19 20">
    <name type="scientific">Hondaea fermentalgiana</name>
    <dbReference type="NCBI Taxonomy" id="2315210"/>
    <lineage>
        <taxon>Eukaryota</taxon>
        <taxon>Sar</taxon>
        <taxon>Stramenopiles</taxon>
        <taxon>Bigyra</taxon>
        <taxon>Labyrinthulomycetes</taxon>
        <taxon>Thraustochytrida</taxon>
        <taxon>Thraustochytriidae</taxon>
        <taxon>Hondaea</taxon>
    </lineage>
</organism>
<evidence type="ECO:0000256" key="9">
    <source>
        <dbReference type="ARBA" id="ARBA00022842"/>
    </source>
</evidence>
<keyword evidence="15" id="KW-0472">Membrane</keyword>
<evidence type="ECO:0000256" key="3">
    <source>
        <dbReference type="ARBA" id="ARBA00010912"/>
    </source>
</evidence>
<feature type="domain" description="Poly(A) polymerase central" evidence="17">
    <location>
        <begin position="217"/>
        <end position="345"/>
    </location>
</feature>
<dbReference type="GO" id="GO:0003723">
    <property type="term" value="F:RNA binding"/>
    <property type="evidence" value="ECO:0007669"/>
    <property type="project" value="UniProtKB-UniRule"/>
</dbReference>
<sequence>MMQSDGVMSRFIPWYAELDVQAPTKEDEERTAELQAFIDDVAPLETKEQQRVRLTLLENLRDMLNAWVLNKLEEKHVIVELEEGELAGRVFVSGSYRLGVNTRGSDIDTICTIPMSLSREEFFSEEDGMVQLLRARPEVSYVNPVTGARVPIIEVVWNDIELDVLCAVINRPRVPQRPEDLLDDQILVGMDDVSQITLNGPRVTELISNLVPKAKPYKLVLRCVRYWAKQRGVYSNKIGFLGGVNWAILVAFVCQVYPAAAPSRLLTEFFELYKVWQWPTEIRLCHPYEVDGLNADQWEHRPGELMPIITPAYPCMNSSYTVSKYTLRIMTEEFVRGAKLCKNVRLPGPDSKGVAGTGSIWAPVFRRTEFFVRFGTYFVIKATAPTDDQLNRWSGWIEARTRKLLEELDRHAMEHVYPFPKKFSHADVAVPFDPNKKIKGTANDDEKEEENKNDEGKDKDKDNEDSTSTSKDSGAEPASYWYVGLKPHPINTVRHGPKVDLSMAAAAWIRLIKTWDGHEPGMDITTMLCKWKQLPDDPDLFPDGKEASKAEHQQIMARVKRENAWLRSTLLEANGSAADANVAEVTQGDGEDSSKVGMAETEAEAGAKAEAAAAVKEEVDGVKMETANGSKNGVVKTEVVKEEEEEGERRANVQRMQDLLGKRVREGQEAQAAKEAMKRAKTISGNNFFDLPKVEGINTRARISNFR</sequence>
<feature type="region of interest" description="Disordered" evidence="14">
    <location>
        <begin position="434"/>
        <end position="475"/>
    </location>
</feature>
<dbReference type="Gene3D" id="3.30.460.10">
    <property type="entry name" value="Beta Polymerase, domain 2"/>
    <property type="match status" value="1"/>
</dbReference>
<evidence type="ECO:0000256" key="10">
    <source>
        <dbReference type="ARBA" id="ARBA00023242"/>
    </source>
</evidence>
<dbReference type="OrthoDB" id="412748at2759"/>
<gene>
    <name evidence="19" type="ORF">FCC1311_079122</name>
</gene>
<evidence type="ECO:0000256" key="13">
    <source>
        <dbReference type="PIRSR" id="PIRSR018425-2"/>
    </source>
</evidence>
<comment type="catalytic activity">
    <reaction evidence="11">
        <text>RNA(n) + ATP = RNA(n)-3'-adenine ribonucleotide + diphosphate</text>
        <dbReference type="Rhea" id="RHEA:11332"/>
        <dbReference type="Rhea" id="RHEA-COMP:14527"/>
        <dbReference type="Rhea" id="RHEA-COMP:17347"/>
        <dbReference type="ChEBI" id="CHEBI:30616"/>
        <dbReference type="ChEBI" id="CHEBI:33019"/>
        <dbReference type="ChEBI" id="CHEBI:140395"/>
        <dbReference type="ChEBI" id="CHEBI:173115"/>
        <dbReference type="EC" id="2.7.7.19"/>
    </reaction>
</comment>
<feature type="binding site" evidence="13">
    <location>
        <position position="108"/>
    </location>
    <ligand>
        <name>Mg(2+)</name>
        <dbReference type="ChEBI" id="CHEBI:18420"/>
        <label>2</label>
        <note>catalytic</note>
    </ligand>
</feature>
<dbReference type="PANTHER" id="PTHR10682">
    <property type="entry name" value="POLY A POLYMERASE"/>
    <property type="match status" value="1"/>
</dbReference>
<dbReference type="Gene3D" id="1.10.1410.10">
    <property type="match status" value="1"/>
</dbReference>
<dbReference type="InParanoid" id="A0A2R5GLD3"/>
<accession>A0A2R5GLD3</accession>
<dbReference type="FunCoup" id="A0A2R5GLD3">
    <property type="interactions" value="274"/>
</dbReference>
<dbReference type="CDD" id="cd05402">
    <property type="entry name" value="NT_PAP_TUTase"/>
    <property type="match status" value="1"/>
</dbReference>
<feature type="binding site" evidence="13">
    <location>
        <position position="106"/>
    </location>
    <ligand>
        <name>Mg(2+)</name>
        <dbReference type="ChEBI" id="CHEBI:18420"/>
        <label>2</label>
        <note>catalytic</note>
    </ligand>
</feature>
<keyword evidence="15" id="KW-1133">Transmembrane helix</keyword>
<evidence type="ECO:0000259" key="16">
    <source>
        <dbReference type="Pfam" id="PF04926"/>
    </source>
</evidence>
<reference evidence="19 20" key="1">
    <citation type="submission" date="2017-12" db="EMBL/GenBank/DDBJ databases">
        <title>Sequencing, de novo assembly and annotation of complete genome of a new Thraustochytrid species, strain FCC1311.</title>
        <authorList>
            <person name="Sedici K."/>
            <person name="Godart F."/>
            <person name="Aiese Cigliano R."/>
            <person name="Sanseverino W."/>
            <person name="Barakat M."/>
            <person name="Ortet P."/>
            <person name="Marechal E."/>
            <person name="Cagnac O."/>
            <person name="Amato A."/>
        </authorList>
    </citation>
    <scope>NUCLEOTIDE SEQUENCE [LARGE SCALE GENOMIC DNA]</scope>
</reference>
<evidence type="ECO:0000256" key="11">
    <source>
        <dbReference type="PIRNR" id="PIRNR018425"/>
    </source>
</evidence>
<comment type="cofactor">
    <cofactor evidence="13">
        <name>Mg(2+)</name>
        <dbReference type="ChEBI" id="CHEBI:18420"/>
    </cofactor>
    <text evidence="13">Binds 2 magnesium ions. Also active with manganese.</text>
</comment>
<evidence type="ECO:0000256" key="1">
    <source>
        <dbReference type="ARBA" id="ARBA00001936"/>
    </source>
</evidence>
<feature type="binding site" evidence="12">
    <location>
        <begin position="106"/>
        <end position="108"/>
    </location>
    <ligand>
        <name>ATP</name>
        <dbReference type="ChEBI" id="CHEBI:30616"/>
    </ligand>
</feature>
<dbReference type="Pfam" id="PF20750">
    <property type="entry name" value="PAP_NTPase"/>
    <property type="match status" value="1"/>
</dbReference>
<dbReference type="EMBL" id="BEYU01000104">
    <property type="protein sequence ID" value="GBG31687.1"/>
    <property type="molecule type" value="Genomic_DNA"/>
</dbReference>
<dbReference type="GO" id="GO:0005524">
    <property type="term" value="F:ATP binding"/>
    <property type="evidence" value="ECO:0007669"/>
    <property type="project" value="UniProtKB-UniRule"/>
</dbReference>
<evidence type="ECO:0000256" key="8">
    <source>
        <dbReference type="ARBA" id="ARBA00022840"/>
    </source>
</evidence>
<comment type="function">
    <text evidence="11">Polymerase that creates the 3'-poly(A) tail of mRNA's.</text>
</comment>
<dbReference type="GO" id="GO:0005634">
    <property type="term" value="C:nucleus"/>
    <property type="evidence" value="ECO:0007669"/>
    <property type="project" value="UniProtKB-SubCell"/>
</dbReference>
<evidence type="ECO:0000256" key="2">
    <source>
        <dbReference type="ARBA" id="ARBA00004123"/>
    </source>
</evidence>
<keyword evidence="9 13" id="KW-0460">Magnesium</keyword>
<keyword evidence="4 11" id="KW-0507">mRNA processing</keyword>
<dbReference type="Pfam" id="PF04928">
    <property type="entry name" value="PAP_central"/>
    <property type="match status" value="1"/>
</dbReference>
<name>A0A2R5GLD3_9STRA</name>
<dbReference type="InterPro" id="IPR007012">
    <property type="entry name" value="PolA_pol_cen_dom"/>
</dbReference>
<dbReference type="PIRSF" id="PIRSF018425">
    <property type="entry name" value="PolyA_polymerase"/>
    <property type="match status" value="1"/>
</dbReference>
<evidence type="ECO:0000256" key="4">
    <source>
        <dbReference type="ARBA" id="ARBA00022664"/>
    </source>
</evidence>
<feature type="compositionally biased region" description="Basic and acidic residues" evidence="14">
    <location>
        <begin position="449"/>
        <end position="464"/>
    </location>
</feature>
<feature type="binding site" evidence="13">
    <location>
        <position position="163"/>
    </location>
    <ligand>
        <name>Mg(2+)</name>
        <dbReference type="ChEBI" id="CHEBI:18420"/>
        <label>2</label>
        <note>catalytic</note>
    </ligand>
</feature>
<feature type="binding site" evidence="13">
    <location>
        <position position="106"/>
    </location>
    <ligand>
        <name>Mg(2+)</name>
        <dbReference type="ChEBI" id="CHEBI:18420"/>
        <label>1</label>
        <note>catalytic</note>
    </ligand>
</feature>